<dbReference type="EMBL" id="JANGBO010000006">
    <property type="protein sequence ID" value="MCQ5061801.1"/>
    <property type="molecule type" value="Genomic_DNA"/>
</dbReference>
<dbReference type="HAMAP" id="MF_01468">
    <property type="entry name" value="RNase_Mini_III"/>
    <property type="match status" value="1"/>
</dbReference>
<dbReference type="EMBL" id="AP024085">
    <property type="protein sequence ID" value="BCL58782.1"/>
    <property type="molecule type" value="Genomic_DNA"/>
</dbReference>
<evidence type="ECO:0000256" key="2">
    <source>
        <dbReference type="ARBA" id="ARBA00022759"/>
    </source>
</evidence>
<dbReference type="Proteomes" id="UP000593842">
    <property type="component" value="Chromosome"/>
</dbReference>
<dbReference type="GO" id="GO:0006364">
    <property type="term" value="P:rRNA processing"/>
    <property type="evidence" value="ECO:0007669"/>
    <property type="project" value="UniProtKB-UniRule"/>
</dbReference>
<dbReference type="Pfam" id="PF00636">
    <property type="entry name" value="Ribonuclease_3"/>
    <property type="match status" value="1"/>
</dbReference>
<dbReference type="EMBL" id="JAJDKQ010000002">
    <property type="protein sequence ID" value="MCB8560851.1"/>
    <property type="molecule type" value="Genomic_DNA"/>
</dbReference>
<reference evidence="11" key="3">
    <citation type="submission" date="2020-09" db="EMBL/GenBank/DDBJ databases">
        <title>Complete genome sequencing of Faecalibacillus intestinalis strain 14EGH31.</title>
        <authorList>
            <person name="Sakamoto M."/>
            <person name="Murakami T."/>
            <person name="Mori H."/>
        </authorList>
    </citation>
    <scope>NUCLEOTIDE SEQUENCE [LARGE SCALE GENOMIC DNA]</scope>
    <source>
        <strain evidence="11">14EGH31</strain>
    </source>
</reference>
<comment type="similarity">
    <text evidence="4">Belongs to the MrnC RNase family.</text>
</comment>
<dbReference type="PANTHER" id="PTHR34276:SF1">
    <property type="entry name" value="MINI-RIBONUCLEASE 3"/>
    <property type="match status" value="1"/>
</dbReference>
<evidence type="ECO:0000256" key="3">
    <source>
        <dbReference type="ARBA" id="ARBA00022801"/>
    </source>
</evidence>
<dbReference type="GO" id="GO:0019843">
    <property type="term" value="F:rRNA binding"/>
    <property type="evidence" value="ECO:0007669"/>
    <property type="project" value="UniProtKB-UniRule"/>
</dbReference>
<keyword evidence="4" id="KW-0963">Cytoplasm</keyword>
<dbReference type="AlphaFoldDB" id="A0A2T3FYG1"/>
<dbReference type="Gene3D" id="1.10.1520.10">
    <property type="entry name" value="Ribonuclease III domain"/>
    <property type="match status" value="1"/>
</dbReference>
<keyword evidence="4" id="KW-0698">rRNA processing</keyword>
<evidence type="ECO:0000313" key="6">
    <source>
        <dbReference type="EMBL" id="BCL58782.1"/>
    </source>
</evidence>
<evidence type="ECO:0000256" key="1">
    <source>
        <dbReference type="ARBA" id="ARBA00022722"/>
    </source>
</evidence>
<reference evidence="8" key="5">
    <citation type="submission" date="2022-06" db="EMBL/GenBank/DDBJ databases">
        <title>Isolation of gut microbiota from human fecal samples.</title>
        <authorList>
            <person name="Pamer E.G."/>
            <person name="Barat B."/>
            <person name="Waligurski E."/>
            <person name="Medina S."/>
            <person name="Paddock L."/>
            <person name="Mostad J."/>
        </authorList>
    </citation>
    <scope>NUCLEOTIDE SEQUENCE</scope>
    <source>
        <strain evidence="8">DFI.6.24</strain>
    </source>
</reference>
<dbReference type="GeneID" id="70580937"/>
<proteinExistence type="inferred from homology"/>
<keyword evidence="1 4" id="KW-0540">Nuclease</keyword>
<dbReference type="PIRSF" id="PIRSF005520">
    <property type="entry name" value="UCP005520"/>
    <property type="match status" value="1"/>
</dbReference>
<evidence type="ECO:0000313" key="11">
    <source>
        <dbReference type="Proteomes" id="UP000593842"/>
    </source>
</evidence>
<dbReference type="EC" id="3.1.26.-" evidence="4"/>
<evidence type="ECO:0000256" key="4">
    <source>
        <dbReference type="HAMAP-Rule" id="MF_01468"/>
    </source>
</evidence>
<comment type="cofactor">
    <cofactor evidence="4">
        <name>Mg(2+)</name>
        <dbReference type="ChEBI" id="CHEBI:18420"/>
    </cofactor>
</comment>
<dbReference type="KEGG" id="fit:Fi14EGH31_24940"/>
<keyword evidence="4" id="KW-0690">Ribosome biogenesis</keyword>
<protein>
    <recommendedName>
        <fullName evidence="4">Mini-ribonuclease 3</fullName>
        <shortName evidence="4">Mini-3</shortName>
        <shortName evidence="4">Mini-RNase 3</shortName>
        <ecNumber evidence="4">3.1.26.-</ecNumber>
    </recommendedName>
    <alternativeName>
        <fullName evidence="4">Mini-RNase III</fullName>
        <shortName evidence="4">Mini-III</shortName>
    </alternativeName>
</protein>
<keyword evidence="4" id="KW-0699">rRNA-binding</keyword>
<evidence type="ECO:0000313" key="7">
    <source>
        <dbReference type="EMBL" id="MCB8560851.1"/>
    </source>
</evidence>
<feature type="domain" description="RNase III" evidence="5">
    <location>
        <begin position="10"/>
        <end position="105"/>
    </location>
</feature>
<keyword evidence="4" id="KW-0460">Magnesium</keyword>
<dbReference type="EMBL" id="PYLQ01000012">
    <property type="protein sequence ID" value="PST40306.1"/>
    <property type="molecule type" value="Genomic_DNA"/>
</dbReference>
<dbReference type="Proteomes" id="UP001197827">
    <property type="component" value="Unassembled WGS sequence"/>
</dbReference>
<reference evidence="7" key="4">
    <citation type="submission" date="2021-10" db="EMBL/GenBank/DDBJ databases">
        <title>Collection of gut derived symbiotic bacterial strains cultured from healthy donors.</title>
        <authorList>
            <person name="Lin H."/>
            <person name="Littmann E."/>
            <person name="Kohout C."/>
            <person name="Pamer E.G."/>
        </authorList>
    </citation>
    <scope>NUCLEOTIDE SEQUENCE</scope>
    <source>
        <strain evidence="7">DFI.5.2</strain>
    </source>
</reference>
<organism evidence="9 10">
    <name type="scientific">Faecalibacillus intestinalis</name>
    <dbReference type="NCBI Taxonomy" id="1982626"/>
    <lineage>
        <taxon>Bacteria</taxon>
        <taxon>Bacillati</taxon>
        <taxon>Bacillota</taxon>
        <taxon>Erysipelotrichia</taxon>
        <taxon>Erysipelotrichales</taxon>
        <taxon>Coprobacillaceae</taxon>
        <taxon>Faecalibacillus</taxon>
    </lineage>
</organism>
<keyword evidence="4" id="KW-0694">RNA-binding</keyword>
<dbReference type="Proteomes" id="UP001204814">
    <property type="component" value="Unassembled WGS sequence"/>
</dbReference>
<sequence>MNPDFINPLVLAYLGDSVLELLVRDYLVKESELKKVNELCQEATHFVSSLSHEKFILHLLEIDFLTEKEVGIFKRGRNTKTSKRDTKEHRYSTGFECLIGHLYLNECKDRIYEIFDEFKRYVNETNLRQI</sequence>
<comment type="function">
    <text evidence="4">Involved in correct processing of both the 5' and 3' ends of 23S rRNA precursor. Processes 30S rRNA precursor transcript even in absence of ribonuclease 3 (Rnc); Rnc processes 30S rRNA into smaller rRNA precursors.</text>
</comment>
<dbReference type="Proteomes" id="UP000240974">
    <property type="component" value="Unassembled WGS sequence"/>
</dbReference>
<evidence type="ECO:0000313" key="9">
    <source>
        <dbReference type="EMBL" id="PST40306.1"/>
    </source>
</evidence>
<keyword evidence="2 4" id="KW-0255">Endonuclease</keyword>
<dbReference type="InterPro" id="IPR000999">
    <property type="entry name" value="RNase_III_dom"/>
</dbReference>
<gene>
    <name evidence="4 6" type="primary">mrnC</name>
    <name evidence="9" type="ORF">C7U54_09135</name>
    <name evidence="6" type="ORF">Fi14EGH31_24940</name>
    <name evidence="7" type="ORF">LJD74_02360</name>
    <name evidence="8" type="ORF">NE542_08180</name>
</gene>
<reference evidence="9 10" key="1">
    <citation type="journal article" date="2019" name="Int. J. Syst. Evol. Microbiol.">
        <title>Faecalibacillus intestinalis gen. nov., sp. nov. and Faecalibacillus faecis sp. nov., isolated from human faeces.</title>
        <authorList>
            <person name="Seo B."/>
            <person name="Jeon K."/>
            <person name="Baek I."/>
            <person name="Lee Y.M."/>
            <person name="Baek K."/>
            <person name="Ko G."/>
        </authorList>
    </citation>
    <scope>NUCLEOTIDE SEQUENCE [LARGE SCALE GENOMIC DNA]</scope>
    <source>
        <strain evidence="9 10">SNUG30099</strain>
    </source>
</reference>
<comment type="subunit">
    <text evidence="4">Homodimer.</text>
</comment>
<name>A0A2T3FYG1_9FIRM</name>
<keyword evidence="10" id="KW-1185">Reference proteome</keyword>
<reference evidence="6" key="2">
    <citation type="journal article" date="2020" name="Microbiol. Resour. Announc.">
        <title>Complete Genome Sequence of Faecalibacillus intestinalis JCM 34082, Isolated from Feces from a Healthy Japanese Female.</title>
        <authorList>
            <person name="Sakamoto M."/>
            <person name="Ikeyama N."/>
            <person name="Toyoda A."/>
            <person name="Murakami T."/>
            <person name="Mori H."/>
            <person name="Ohkuma M."/>
        </authorList>
    </citation>
    <scope>NUCLEOTIDE SEQUENCE</scope>
    <source>
        <strain evidence="6">14EGH31</strain>
    </source>
</reference>
<evidence type="ECO:0000313" key="10">
    <source>
        <dbReference type="Proteomes" id="UP000240974"/>
    </source>
</evidence>
<keyword evidence="3 4" id="KW-0378">Hydrolase</keyword>
<evidence type="ECO:0000259" key="5">
    <source>
        <dbReference type="Pfam" id="PF00636"/>
    </source>
</evidence>
<dbReference type="SUPFAM" id="SSF69065">
    <property type="entry name" value="RNase III domain-like"/>
    <property type="match status" value="1"/>
</dbReference>
<dbReference type="GO" id="GO:0005737">
    <property type="term" value="C:cytoplasm"/>
    <property type="evidence" value="ECO:0007669"/>
    <property type="project" value="UniProtKB-SubCell"/>
</dbReference>
<dbReference type="InterPro" id="IPR036389">
    <property type="entry name" value="RNase_III_sf"/>
</dbReference>
<dbReference type="RefSeq" id="WP_022002631.1">
    <property type="nucleotide sequence ID" value="NZ_AP024085.1"/>
</dbReference>
<dbReference type="InterPro" id="IPR008226">
    <property type="entry name" value="Mini3_fam"/>
</dbReference>
<comment type="subcellular location">
    <subcellularLocation>
        <location evidence="4">Cytoplasm</location>
    </subcellularLocation>
</comment>
<evidence type="ECO:0000313" key="8">
    <source>
        <dbReference type="EMBL" id="MCQ5061801.1"/>
    </source>
</evidence>
<feature type="active site" evidence="4">
    <location>
        <position position="16"/>
    </location>
</feature>
<dbReference type="GO" id="GO:0004525">
    <property type="term" value="F:ribonuclease III activity"/>
    <property type="evidence" value="ECO:0007669"/>
    <property type="project" value="InterPro"/>
</dbReference>
<dbReference type="PANTHER" id="PTHR34276">
    <property type="entry name" value="MINI-RIBONUCLEASE 3"/>
    <property type="match status" value="1"/>
</dbReference>
<accession>A0A2T3FYG1</accession>